<feature type="region of interest" description="Disordered" evidence="1">
    <location>
        <begin position="149"/>
        <end position="177"/>
    </location>
</feature>
<reference evidence="2" key="1">
    <citation type="submission" date="2020-11" db="EMBL/GenBank/DDBJ databases">
        <authorList>
            <consortium name="DOE Joint Genome Institute"/>
            <person name="Ahrendt S."/>
            <person name="Riley R."/>
            <person name="Andreopoulos W."/>
            <person name="Labutti K."/>
            <person name="Pangilinan J."/>
            <person name="Ruiz-Duenas F.J."/>
            <person name="Barrasa J.M."/>
            <person name="Sanchez-Garcia M."/>
            <person name="Camarero S."/>
            <person name="Miyauchi S."/>
            <person name="Serrano A."/>
            <person name="Linde D."/>
            <person name="Babiker R."/>
            <person name="Drula E."/>
            <person name="Ayuso-Fernandez I."/>
            <person name="Pacheco R."/>
            <person name="Padilla G."/>
            <person name="Ferreira P."/>
            <person name="Barriuso J."/>
            <person name="Kellner H."/>
            <person name="Castanera R."/>
            <person name="Alfaro M."/>
            <person name="Ramirez L."/>
            <person name="Pisabarro A.G."/>
            <person name="Kuo A."/>
            <person name="Tritt A."/>
            <person name="Lipzen A."/>
            <person name="He G."/>
            <person name="Yan M."/>
            <person name="Ng V."/>
            <person name="Cullen D."/>
            <person name="Martin F."/>
            <person name="Rosso M.-N."/>
            <person name="Henrissat B."/>
            <person name="Hibbett D."/>
            <person name="Martinez A.T."/>
            <person name="Grigoriev I.V."/>
        </authorList>
    </citation>
    <scope>NUCLEOTIDE SEQUENCE</scope>
    <source>
        <strain evidence="2">CIRM-BRFM 674</strain>
    </source>
</reference>
<gene>
    <name evidence="2" type="ORF">BDN70DRAFT_879488</name>
</gene>
<dbReference type="OrthoDB" id="3068743at2759"/>
<feature type="compositionally biased region" description="Basic and acidic residues" evidence="1">
    <location>
        <begin position="905"/>
        <end position="917"/>
    </location>
</feature>
<keyword evidence="3" id="KW-1185">Reference proteome</keyword>
<feature type="region of interest" description="Disordered" evidence="1">
    <location>
        <begin position="473"/>
        <end position="505"/>
    </location>
</feature>
<evidence type="ECO:0000313" key="2">
    <source>
        <dbReference type="EMBL" id="KAF9478792.1"/>
    </source>
</evidence>
<feature type="region of interest" description="Disordered" evidence="1">
    <location>
        <begin position="890"/>
        <end position="1230"/>
    </location>
</feature>
<evidence type="ECO:0000256" key="1">
    <source>
        <dbReference type="SAM" id="MobiDB-lite"/>
    </source>
</evidence>
<sequence>MSSNAVAPPAFANFQFQTIGQPPDLLKRMSIANPEYQVHEDPYQEISLSPEPDLVNELIPSESLGNTPDLPKPPSLHERLAMSVHDEIETNPGETTTASRPSSSSIFSWKSSQIKSALNSSVAPHEGSVAREDAKSSAISHSVYNVPLNLSPSMSKQSSRSPLILRDHGSKSQNSDVLGDRYSIQTDLQSQQASHNSPETTTSAVISVVPEPPIFSALQALQTGLAMDLADLSRLNVHDTVVLARGAKTQYLELSTVANNAYLCAQKALSSAEESLTAAKDCVRLAEIIQARTDEIIAAVEQIGNTDRQKLWNDSLKRLTARLHELDEWKLQYRREHEADTESQQITAGCTPSGPSLAANDLIPLSDSTDNTISDLRAAVEEEADVIARAWSRQKAERDKEAQEVIQRHRMAEEAARAKRIEVEEKEKYRLVKEAKQAEMQKEVLEKKKEEARVRMEEKEKVLQLEREEILRKQDKQRCKDASDREAVQRQEEQRRKEKERENALQQRLMAEKEQALEAQRHQQHEQWMKIAAEKQQAAVEDARKIQSKRAKAKQQTQAPENDITMHTHDKSLPVSPGYEPLLQIKFPSHREDSLTLPNKPLSENLRGATSVEILPSETADSNNLLEQIVELTTSLNRPVTITSGFNSNRELCLLHTPPPAAIEIPTAKTTNVFRSNPVLTQQMGKEKHPPTSLPPPIPGLPKKPVQSNNQSQATLTQRHQFASISPTTQKANLRPLANADTNPECVKTKVKTEPGDDNHLPKPERVSTGPTSSESSYPDNNRSHVFQVKRKAESPSIPFLTLPSPPAEATTFKQTASPMELISLLPEVELSSLKPNLEHQAKKATPLPSTAPYRVQTVSTLAGNQNQNHMGSQRVDDILAPPEALSLHNPSITTMLPQPPHIQDAPKHNTQYHDYDTGSGIGPDTLKAYSWTQHSTSQENVPNERQTARVRSPRPPRPPLQPTKRHIEPRSPPTPPPPRANNNLSQQQQKVKFSRHKEPHNGYASPHRSRSRESNGNNSRMVTPESPLMPMYQMGESLKRKRPNDQFTGPPQRRPRYDDRRTPEGGPPNSRPGTQYALTSARNGFQPDWSNVANYSRSPTPEHFQPPPLCQRLDESDRHYRPDQALSNDRTELYKRQPSVQSSSFRGADYQRNQVHMQRTSSIDSRLPLLDRFTDSPSHHPRSNNQNNHVQHPGSGRGPAPRTRGRGGANQSSGPRANKGHLIDRLGDP</sequence>
<protein>
    <submittedName>
        <fullName evidence="2">Uncharacterized protein</fullName>
    </submittedName>
</protein>
<feature type="compositionally biased region" description="Polar residues" evidence="1">
    <location>
        <begin position="931"/>
        <end position="946"/>
    </location>
</feature>
<feature type="region of interest" description="Disordered" evidence="1">
    <location>
        <begin position="549"/>
        <end position="572"/>
    </location>
</feature>
<feature type="compositionally biased region" description="Polar residues" evidence="1">
    <location>
        <begin position="1139"/>
        <end position="1165"/>
    </location>
</feature>
<comment type="caution">
    <text evidence="2">The sequence shown here is derived from an EMBL/GenBank/DDBJ whole genome shotgun (WGS) entry which is preliminary data.</text>
</comment>
<dbReference type="Proteomes" id="UP000807469">
    <property type="component" value="Unassembled WGS sequence"/>
</dbReference>
<dbReference type="AlphaFoldDB" id="A0A9P6CTT6"/>
<feature type="region of interest" description="Disordered" evidence="1">
    <location>
        <begin position="683"/>
        <end position="782"/>
    </location>
</feature>
<feature type="compositionally biased region" description="Polar residues" evidence="1">
    <location>
        <begin position="1072"/>
        <end position="1100"/>
    </location>
</feature>
<feature type="compositionally biased region" description="Low complexity" evidence="1">
    <location>
        <begin position="151"/>
        <end position="161"/>
    </location>
</feature>
<name>A0A9P6CTT6_9AGAR</name>
<evidence type="ECO:0000313" key="3">
    <source>
        <dbReference type="Proteomes" id="UP000807469"/>
    </source>
</evidence>
<feature type="compositionally biased region" description="Polar residues" evidence="1">
    <location>
        <begin position="981"/>
        <end position="992"/>
    </location>
</feature>
<proteinExistence type="predicted"/>
<feature type="compositionally biased region" description="Polar residues" evidence="1">
    <location>
        <begin position="706"/>
        <end position="732"/>
    </location>
</feature>
<feature type="compositionally biased region" description="Basic and acidic residues" evidence="1">
    <location>
        <begin position="747"/>
        <end position="766"/>
    </location>
</feature>
<dbReference type="EMBL" id="MU155226">
    <property type="protein sequence ID" value="KAF9478792.1"/>
    <property type="molecule type" value="Genomic_DNA"/>
</dbReference>
<accession>A0A9P6CTT6</accession>
<feature type="compositionally biased region" description="Basic and acidic residues" evidence="1">
    <location>
        <begin position="473"/>
        <end position="503"/>
    </location>
</feature>
<organism evidence="2 3">
    <name type="scientific">Pholiota conissans</name>
    <dbReference type="NCBI Taxonomy" id="109636"/>
    <lineage>
        <taxon>Eukaryota</taxon>
        <taxon>Fungi</taxon>
        <taxon>Dikarya</taxon>
        <taxon>Basidiomycota</taxon>
        <taxon>Agaricomycotina</taxon>
        <taxon>Agaricomycetes</taxon>
        <taxon>Agaricomycetidae</taxon>
        <taxon>Agaricales</taxon>
        <taxon>Agaricineae</taxon>
        <taxon>Strophariaceae</taxon>
        <taxon>Pholiota</taxon>
    </lineage>
</organism>
<feature type="compositionally biased region" description="Basic and acidic residues" evidence="1">
    <location>
        <begin position="1113"/>
        <end position="1123"/>
    </location>
</feature>
<feature type="compositionally biased region" description="Pro residues" evidence="1">
    <location>
        <begin position="971"/>
        <end position="980"/>
    </location>
</feature>
<feature type="compositionally biased region" description="Pro residues" evidence="1">
    <location>
        <begin position="692"/>
        <end position="702"/>
    </location>
</feature>
<feature type="compositionally biased region" description="Polar residues" evidence="1">
    <location>
        <begin position="769"/>
        <end position="782"/>
    </location>
</feature>